<sequence>MSEIVPIPAEAEQALLILKQTFGHSLLAAYLHGSAVAGGLHPNSDVDVLAVIDQPTTHAARAQLTTELMKISGHPGRGDIMRPIELIVFHRDDLASPAYPARSEFVYGEWLREAFEAGEVPEPGSDPELTVLLAQARREAKVLTGPHPAQLLPIIPKADLHRAMGDALPALLDTLEGDERNVLLTLARMWRTLTTGEFVSKDAAAEWAIPRLPAAAAKMVGYARDGYLGSMEIDWSAYRKETRRAARDLSKRVETLV</sequence>
<evidence type="ECO:0000256" key="6">
    <source>
        <dbReference type="ARBA" id="ARBA00048566"/>
    </source>
</evidence>
<feature type="domain" description="Adenylyltransferase AadA C-terminal" evidence="7">
    <location>
        <begin position="150"/>
        <end position="251"/>
    </location>
</feature>
<evidence type="ECO:0000256" key="4">
    <source>
        <dbReference type="ARBA" id="ARBA00035252"/>
    </source>
</evidence>
<dbReference type="InterPro" id="IPR043519">
    <property type="entry name" value="NT_sf"/>
</dbReference>
<accession>A0ABQ0H3I9</accession>
<evidence type="ECO:0000256" key="2">
    <source>
        <dbReference type="ARBA" id="ARBA00023251"/>
    </source>
</evidence>
<comment type="caution">
    <text evidence="9">The sequence shown here is derived from an EMBL/GenBank/DDBJ whole genome shotgun (WGS) entry which is preliminary data.</text>
</comment>
<dbReference type="EC" id="2.7.7.47" evidence="3"/>
<evidence type="ECO:0000313" key="9">
    <source>
        <dbReference type="EMBL" id="GAB1583490.1"/>
    </source>
</evidence>
<dbReference type="InterPro" id="IPR041633">
    <property type="entry name" value="Polbeta"/>
</dbReference>
<organism evidence="9 10">
    <name type="scientific">Phyllobacterium phragmitis</name>
    <dbReference type="NCBI Taxonomy" id="2670329"/>
    <lineage>
        <taxon>Bacteria</taxon>
        <taxon>Pseudomonadati</taxon>
        <taxon>Pseudomonadota</taxon>
        <taxon>Alphaproteobacteria</taxon>
        <taxon>Hyphomicrobiales</taxon>
        <taxon>Phyllobacteriaceae</taxon>
        <taxon>Phyllobacterium</taxon>
    </lineage>
</organism>
<dbReference type="Pfam" id="PF18765">
    <property type="entry name" value="Polbeta"/>
    <property type="match status" value="1"/>
</dbReference>
<keyword evidence="10" id="KW-1185">Reference proteome</keyword>
<dbReference type="Gene3D" id="3.30.460.10">
    <property type="entry name" value="Beta Polymerase, domain 2"/>
    <property type="match status" value="1"/>
</dbReference>
<dbReference type="NCBIfam" id="NF010309">
    <property type="entry name" value="PRK13746.1"/>
    <property type="match status" value="1"/>
</dbReference>
<evidence type="ECO:0000256" key="3">
    <source>
        <dbReference type="ARBA" id="ARBA00035126"/>
    </source>
</evidence>
<dbReference type="InterPro" id="IPR024172">
    <property type="entry name" value="AadA/Aad9"/>
</dbReference>
<dbReference type="InterPro" id="IPR025184">
    <property type="entry name" value="AadA_C"/>
</dbReference>
<name>A0ABQ0H3I9_9HYPH</name>
<comment type="catalytic activity">
    <reaction evidence="5">
        <text>spectinomycin + ATP = 9-O-adenylylspectinomycin + diphosphate</text>
        <dbReference type="Rhea" id="RHEA:63228"/>
        <dbReference type="ChEBI" id="CHEBI:30616"/>
        <dbReference type="ChEBI" id="CHEBI:33019"/>
        <dbReference type="ChEBI" id="CHEBI:146260"/>
        <dbReference type="ChEBI" id="CHEBI:146261"/>
    </reaction>
</comment>
<dbReference type="CDD" id="cd05403">
    <property type="entry name" value="NT_KNTase_like"/>
    <property type="match status" value="1"/>
</dbReference>
<feature type="domain" description="Polymerase beta nucleotidyltransferase" evidence="8">
    <location>
        <begin position="25"/>
        <end position="88"/>
    </location>
</feature>
<proteinExistence type="predicted"/>
<gene>
    <name evidence="9" type="ORF">PPNSA23_34330</name>
</gene>
<keyword evidence="2" id="KW-0046">Antibiotic resistance</keyword>
<dbReference type="PIRSF" id="PIRSF000819">
    <property type="entry name" value="Streptomycin_3-adenylyltransf"/>
    <property type="match status" value="1"/>
</dbReference>
<evidence type="ECO:0000256" key="1">
    <source>
        <dbReference type="ARBA" id="ARBA00022679"/>
    </source>
</evidence>
<dbReference type="Pfam" id="PF13427">
    <property type="entry name" value="AadA_C"/>
    <property type="match status" value="1"/>
</dbReference>
<dbReference type="Proteomes" id="UP001628091">
    <property type="component" value="Unassembled WGS sequence"/>
</dbReference>
<protein>
    <recommendedName>
        <fullName evidence="4">Aminoglycoside (3'') (9) adenylyltransferase</fullName>
        <ecNumber evidence="3">2.7.7.47</ecNumber>
    </recommendedName>
</protein>
<evidence type="ECO:0000256" key="5">
    <source>
        <dbReference type="ARBA" id="ARBA00047831"/>
    </source>
</evidence>
<dbReference type="EMBL" id="BAAFZP010000002">
    <property type="protein sequence ID" value="GAB1583490.1"/>
    <property type="molecule type" value="Genomic_DNA"/>
</dbReference>
<evidence type="ECO:0000313" key="10">
    <source>
        <dbReference type="Proteomes" id="UP001628091"/>
    </source>
</evidence>
<reference evidence="9 10" key="1">
    <citation type="submission" date="2024-10" db="EMBL/GenBank/DDBJ databases">
        <title>Isolation, draft genome sequencing and identification of Phyllobacterium sp. NSA23, isolated from leaf soil.</title>
        <authorList>
            <person name="Akita H."/>
        </authorList>
    </citation>
    <scope>NUCLEOTIDE SEQUENCE [LARGE SCALE GENOMIC DNA]</scope>
    <source>
        <strain evidence="9 10">NSA23</strain>
    </source>
</reference>
<evidence type="ECO:0000259" key="8">
    <source>
        <dbReference type="Pfam" id="PF18765"/>
    </source>
</evidence>
<comment type="catalytic activity">
    <reaction evidence="6">
        <text>streptomycin + ATP = 3''-O-adenylylstreptomycin + diphosphate</text>
        <dbReference type="Rhea" id="RHEA:20245"/>
        <dbReference type="ChEBI" id="CHEBI:30616"/>
        <dbReference type="ChEBI" id="CHEBI:33019"/>
        <dbReference type="ChEBI" id="CHEBI:58007"/>
        <dbReference type="ChEBI" id="CHEBI:58605"/>
        <dbReference type="EC" id="2.7.7.47"/>
    </reaction>
</comment>
<evidence type="ECO:0000259" key="7">
    <source>
        <dbReference type="Pfam" id="PF13427"/>
    </source>
</evidence>
<keyword evidence="1" id="KW-0808">Transferase</keyword>
<dbReference type="SUPFAM" id="SSF81301">
    <property type="entry name" value="Nucleotidyltransferase"/>
    <property type="match status" value="1"/>
</dbReference>
<dbReference type="RefSeq" id="WP_407866100.1">
    <property type="nucleotide sequence ID" value="NZ_BAAFZP010000002.1"/>
</dbReference>